<dbReference type="Gene3D" id="3.40.50.2300">
    <property type="match status" value="1"/>
</dbReference>
<comment type="caution">
    <text evidence="2">The sequence shown here is derived from an EMBL/GenBank/DDBJ whole genome shotgun (WGS) entry which is preliminary data.</text>
</comment>
<evidence type="ECO:0000313" key="2">
    <source>
        <dbReference type="EMBL" id="MFD0932231.1"/>
    </source>
</evidence>
<keyword evidence="1" id="KW-0175">Coiled coil</keyword>
<keyword evidence="3" id="KW-1185">Reference proteome</keyword>
<dbReference type="RefSeq" id="WP_379657560.1">
    <property type="nucleotide sequence ID" value="NZ_JBHTIV010000006.1"/>
</dbReference>
<gene>
    <name evidence="2" type="ORF">ACFQ0R_06390</name>
</gene>
<dbReference type="SUPFAM" id="SSF52172">
    <property type="entry name" value="CheY-like"/>
    <property type="match status" value="1"/>
</dbReference>
<accession>A0ABW3GTW7</accession>
<organism evidence="2 3">
    <name type="scientific">Psychroflexus salinarum</name>
    <dbReference type="NCBI Taxonomy" id="546024"/>
    <lineage>
        <taxon>Bacteria</taxon>
        <taxon>Pseudomonadati</taxon>
        <taxon>Bacteroidota</taxon>
        <taxon>Flavobacteriia</taxon>
        <taxon>Flavobacteriales</taxon>
        <taxon>Flavobacteriaceae</taxon>
        <taxon>Psychroflexus</taxon>
    </lineage>
</organism>
<sequence length="221" mass="25827">MALVAIIDDRLNERRRLSKRISRDIKAQGINWDIDHFDPLPQKEDYNKWIVQNKVVILIVDEKLKEGNVGGIHANYDGHDLVKEVRKTNKELPIVVISSYVDDEDELESMKGDFDDIISRSDFIKSDESTKQYVNRFIRYTQNYLENFEKEYLKLAELSELVALDEANENQINELKALQAKLELPLSSFVITDRKKWLEELESKSKKLEELSKKLETLLGK</sequence>
<evidence type="ECO:0008006" key="4">
    <source>
        <dbReference type="Google" id="ProtNLM"/>
    </source>
</evidence>
<reference evidence="3" key="1">
    <citation type="journal article" date="2019" name="Int. J. Syst. Evol. Microbiol.">
        <title>The Global Catalogue of Microorganisms (GCM) 10K type strain sequencing project: providing services to taxonomists for standard genome sequencing and annotation.</title>
        <authorList>
            <consortium name="The Broad Institute Genomics Platform"/>
            <consortium name="The Broad Institute Genome Sequencing Center for Infectious Disease"/>
            <person name="Wu L."/>
            <person name="Ma J."/>
        </authorList>
    </citation>
    <scope>NUCLEOTIDE SEQUENCE [LARGE SCALE GENOMIC DNA]</scope>
    <source>
        <strain evidence="3">CCUG 56752</strain>
    </source>
</reference>
<evidence type="ECO:0000313" key="3">
    <source>
        <dbReference type="Proteomes" id="UP001597049"/>
    </source>
</evidence>
<dbReference type="Proteomes" id="UP001597049">
    <property type="component" value="Unassembled WGS sequence"/>
</dbReference>
<proteinExistence type="predicted"/>
<name>A0ABW3GTW7_9FLAO</name>
<dbReference type="EMBL" id="JBHTIV010000006">
    <property type="protein sequence ID" value="MFD0932231.1"/>
    <property type="molecule type" value="Genomic_DNA"/>
</dbReference>
<feature type="coiled-coil region" evidence="1">
    <location>
        <begin position="161"/>
        <end position="221"/>
    </location>
</feature>
<protein>
    <recommendedName>
        <fullName evidence="4">Response regulator</fullName>
    </recommendedName>
</protein>
<evidence type="ECO:0000256" key="1">
    <source>
        <dbReference type="SAM" id="Coils"/>
    </source>
</evidence>
<dbReference type="InterPro" id="IPR011006">
    <property type="entry name" value="CheY-like_superfamily"/>
</dbReference>